<gene>
    <name evidence="11" type="ORF">CAL22_19075</name>
</gene>
<dbReference type="OrthoDB" id="8687760at2"/>
<evidence type="ECO:0000256" key="6">
    <source>
        <dbReference type="ARBA" id="ARBA00022927"/>
    </source>
</evidence>
<keyword evidence="7 9" id="KW-1133">Transmembrane helix</keyword>
<organism evidence="11 12">
    <name type="scientific">Bordetella genomosp. 12</name>
    <dbReference type="NCBI Taxonomy" id="463035"/>
    <lineage>
        <taxon>Bacteria</taxon>
        <taxon>Pseudomonadati</taxon>
        <taxon>Pseudomonadota</taxon>
        <taxon>Betaproteobacteria</taxon>
        <taxon>Burkholderiales</taxon>
        <taxon>Alcaligenaceae</taxon>
        <taxon>Bordetella</taxon>
    </lineage>
</organism>
<dbReference type="GO" id="GO:0005886">
    <property type="term" value="C:plasma membrane"/>
    <property type="evidence" value="ECO:0007669"/>
    <property type="project" value="UniProtKB-SubCell"/>
</dbReference>
<evidence type="ECO:0000259" key="10">
    <source>
        <dbReference type="Pfam" id="PF11356"/>
    </source>
</evidence>
<dbReference type="Proteomes" id="UP000216429">
    <property type="component" value="Unassembled WGS sequence"/>
</dbReference>
<dbReference type="Gene3D" id="2.30.30.830">
    <property type="match status" value="1"/>
</dbReference>
<evidence type="ECO:0000256" key="1">
    <source>
        <dbReference type="ARBA" id="ARBA00004533"/>
    </source>
</evidence>
<keyword evidence="8 9" id="KW-0472">Membrane</keyword>
<dbReference type="InterPro" id="IPR024961">
    <property type="entry name" value="T2SS_GspC_N"/>
</dbReference>
<dbReference type="GO" id="GO:0015031">
    <property type="term" value="P:protein transport"/>
    <property type="evidence" value="ECO:0007669"/>
    <property type="project" value="UniProtKB-KW"/>
</dbReference>
<evidence type="ECO:0000313" key="11">
    <source>
        <dbReference type="EMBL" id="OZI71886.1"/>
    </source>
</evidence>
<evidence type="ECO:0000256" key="4">
    <source>
        <dbReference type="ARBA" id="ARBA00022519"/>
    </source>
</evidence>
<comment type="caution">
    <text evidence="11">The sequence shown here is derived from an EMBL/GenBank/DDBJ whole genome shotgun (WGS) entry which is preliminary data.</text>
</comment>
<keyword evidence="4" id="KW-0997">Cell inner membrane</keyword>
<proteinExistence type="predicted"/>
<dbReference type="PROSITE" id="PS51257">
    <property type="entry name" value="PROKAR_LIPOPROTEIN"/>
    <property type="match status" value="1"/>
</dbReference>
<accession>A0A261VCL3</accession>
<keyword evidence="6" id="KW-0653">Protein transport</keyword>
<evidence type="ECO:0000256" key="9">
    <source>
        <dbReference type="SAM" id="Phobius"/>
    </source>
</evidence>
<name>A0A261VCL3_9BORD</name>
<evidence type="ECO:0000256" key="2">
    <source>
        <dbReference type="ARBA" id="ARBA00022448"/>
    </source>
</evidence>
<evidence type="ECO:0000256" key="7">
    <source>
        <dbReference type="ARBA" id="ARBA00022989"/>
    </source>
</evidence>
<dbReference type="EMBL" id="NEVU01000003">
    <property type="protein sequence ID" value="OZI71886.1"/>
    <property type="molecule type" value="Genomic_DNA"/>
</dbReference>
<dbReference type="Pfam" id="PF11356">
    <property type="entry name" value="T2SSC"/>
    <property type="match status" value="1"/>
</dbReference>
<keyword evidence="5 9" id="KW-0812">Transmembrane</keyword>
<feature type="domain" description="Type II secretion system protein GspC N-terminal" evidence="10">
    <location>
        <begin position="70"/>
        <end position="130"/>
    </location>
</feature>
<protein>
    <submittedName>
        <fullName evidence="11">General secretion pathway protein GspC</fullName>
    </submittedName>
</protein>
<evidence type="ECO:0000256" key="3">
    <source>
        <dbReference type="ARBA" id="ARBA00022475"/>
    </source>
</evidence>
<evidence type="ECO:0000256" key="5">
    <source>
        <dbReference type="ARBA" id="ARBA00022692"/>
    </source>
</evidence>
<comment type="subcellular location">
    <subcellularLocation>
        <location evidence="1">Cell inner membrane</location>
    </subcellularLocation>
</comment>
<dbReference type="AlphaFoldDB" id="A0A261VCL3"/>
<feature type="transmembrane region" description="Helical" evidence="9">
    <location>
        <begin position="12"/>
        <end position="35"/>
    </location>
</feature>
<sequence length="145" mass="14526">MRLSLPSLSASGLLYAVAAAACAGAVGVWGVMLLAPRPEALPPPLSAAPPRAPDNQAVARWFGKDEALQTDIKVLGVIAAGPSGAVVLSLDGGPATAYRVGQELPGALVLQEVAADTVVLAQHGRTLRLRAPAQAAAPAGIVAVR</sequence>
<evidence type="ECO:0000313" key="12">
    <source>
        <dbReference type="Proteomes" id="UP000216429"/>
    </source>
</evidence>
<keyword evidence="2" id="KW-0813">Transport</keyword>
<keyword evidence="3" id="KW-1003">Cell membrane</keyword>
<reference evidence="12" key="1">
    <citation type="submission" date="2017-05" db="EMBL/GenBank/DDBJ databases">
        <title>Complete and WGS of Bordetella genogroups.</title>
        <authorList>
            <person name="Spilker T."/>
            <person name="Lipuma J."/>
        </authorList>
    </citation>
    <scope>NUCLEOTIDE SEQUENCE [LARGE SCALE GENOMIC DNA]</scope>
    <source>
        <strain evidence="12">AU6712</strain>
    </source>
</reference>
<keyword evidence="12" id="KW-1185">Reference proteome</keyword>
<dbReference type="RefSeq" id="WP_094815849.1">
    <property type="nucleotide sequence ID" value="NZ_NEVU01000003.1"/>
</dbReference>
<evidence type="ECO:0000256" key="8">
    <source>
        <dbReference type="ARBA" id="ARBA00023136"/>
    </source>
</evidence>